<dbReference type="EMBL" id="CP031598">
    <property type="protein sequence ID" value="QEW29417.1"/>
    <property type="molecule type" value="Genomic_DNA"/>
</dbReference>
<reference evidence="3 4" key="1">
    <citation type="submission" date="2018-08" db="EMBL/GenBank/DDBJ databases">
        <title>Genetic Globetrotter - A new plasmid hitch-hiking vast phylogenetic and geographic distances.</title>
        <authorList>
            <person name="Vollmers J."/>
            <person name="Petersen J."/>
        </authorList>
    </citation>
    <scope>NUCLEOTIDE SEQUENCE [LARGE SCALE GENOMIC DNA]</scope>
    <source>
        <strain evidence="3 4">DSM 26383</strain>
    </source>
</reference>
<proteinExistence type="predicted"/>
<organism evidence="3 4">
    <name type="scientific">Roseovarius indicus</name>
    <dbReference type="NCBI Taxonomy" id="540747"/>
    <lineage>
        <taxon>Bacteria</taxon>
        <taxon>Pseudomonadati</taxon>
        <taxon>Pseudomonadota</taxon>
        <taxon>Alphaproteobacteria</taxon>
        <taxon>Rhodobacterales</taxon>
        <taxon>Roseobacteraceae</taxon>
        <taxon>Roseovarius</taxon>
    </lineage>
</organism>
<gene>
    <name evidence="3" type="ORF">RIdsm_05261</name>
</gene>
<dbReference type="NCBIfam" id="TIGR02786">
    <property type="entry name" value="addB_alphas"/>
    <property type="match status" value="1"/>
</dbReference>
<sequence>MTTPMFEPSDRPRVFAVPLGVDFPAALVRGLSTRTNGQPPEALARAHLLVNTRRMARRIRSIYDEGPACLLPRIGLVTDLGEHALMADIPDPVSPLRRRLELLQLVSRLLDAQPDLAPRSALYDLADSLAGLMDEMHGEGVSPDRISQLDVTDQSGHWARIQAFLGIVRHYFEDATALPDVETRQRLVVETLAQIWAENPPQHPIIVAGSTGSRGATQLLMQTVARLPQGAVILPGFDRDMPEDVWQRFDNPKHSEDHPQYRFAAFLQALDLSPSDIPTWSDDTPASPERNRLVSLALRPAPITDQWRRDGPKLPGIEPAMSQVTLLEAPSTRTEALTIALRLRDAAEKGTSAALITPDRTLSRQVTAALTRWGIVPDDSAGMPLHLAPVGRFLRHVAELFHLPLSAEALLTLLKHPLTHTGADRGPHLRLTRELELHIRRHGPPYPTAQDLHAWAAASKDPHAESWVEWLIACFTEKELPGEVSLEDRTTSHIALAEHIARGADGDGSGKLWADDDGQQALKTVSDFAENAQHGGAVNARDYAALFHAILSRGDVRKTIKAHPLIKIWGTLEARVQGADLLILAGLNEGSWPESPSPDPWLNRDMRAEAGLLLPERRIGLAAHDFQQALLAPEVWITRSIRSDDTETVPSRWLNRLQNLLSGLPDQGGKAALEQMRQRGQHWLDLAKAFEDPGTTPAETRPSPKPPTAARPKQLSVTQIQRLIRDPYSIYARHVLRLKPLDPLMRVPDALLRGTVIHEALERFIDATRDAPEQITRERLIAETATVLADAVPWADTRAMWQAKLERAADTFIEGEHARRQLAQPAALEATGAAELPELNFRLTAKADRIDIDPAGNLHLYDYKTGKAPSKDQQTHFDKQLLLSAAIATMSGFGQIAPAKVARAVFISLGSGKPEEPAPLDTEPPEKVWDEFRTLIASYMSPDLGFTSRRALERTTDSGDYDQLARFGEWDITDDPDPSEVGQ</sequence>
<dbReference type="KEGG" id="rid:RIdsm_05261"/>
<name>A0A5P3AJ86_9RHOB</name>
<dbReference type="InterPro" id="IPR014153">
    <property type="entry name" value="Ds_break_AddB"/>
</dbReference>
<feature type="region of interest" description="Disordered" evidence="1">
    <location>
        <begin position="963"/>
        <end position="983"/>
    </location>
</feature>
<dbReference type="AlphaFoldDB" id="A0A5P3AJ86"/>
<dbReference type="InterPro" id="IPR027417">
    <property type="entry name" value="P-loop_NTPase"/>
</dbReference>
<evidence type="ECO:0000313" key="4">
    <source>
        <dbReference type="Proteomes" id="UP000325785"/>
    </source>
</evidence>
<dbReference type="Gene3D" id="3.90.320.10">
    <property type="match status" value="1"/>
</dbReference>
<evidence type="ECO:0000313" key="3">
    <source>
        <dbReference type="EMBL" id="QEW29417.1"/>
    </source>
</evidence>
<feature type="compositionally biased region" description="Acidic residues" evidence="1">
    <location>
        <begin position="971"/>
        <end position="983"/>
    </location>
</feature>
<dbReference type="InterPro" id="IPR011604">
    <property type="entry name" value="PDDEXK-like_dom_sf"/>
</dbReference>
<accession>A0A5P3AJ86</accession>
<feature type="domain" description="PD-(D/E)XK endonuclease-like" evidence="2">
    <location>
        <begin position="714"/>
        <end position="936"/>
    </location>
</feature>
<dbReference type="Proteomes" id="UP000325785">
    <property type="component" value="Chromosome"/>
</dbReference>
<dbReference type="Pfam" id="PF12705">
    <property type="entry name" value="PDDEXK_1"/>
    <property type="match status" value="1"/>
</dbReference>
<dbReference type="SUPFAM" id="SSF52540">
    <property type="entry name" value="P-loop containing nucleoside triphosphate hydrolases"/>
    <property type="match status" value="1"/>
</dbReference>
<evidence type="ECO:0000259" key="2">
    <source>
        <dbReference type="Pfam" id="PF12705"/>
    </source>
</evidence>
<feature type="region of interest" description="Disordered" evidence="1">
    <location>
        <begin position="692"/>
        <end position="712"/>
    </location>
</feature>
<evidence type="ECO:0000256" key="1">
    <source>
        <dbReference type="SAM" id="MobiDB-lite"/>
    </source>
</evidence>
<protein>
    <submittedName>
        <fullName evidence="3">Double-strand break repair protein AddB</fullName>
    </submittedName>
</protein>
<dbReference type="InterPro" id="IPR038726">
    <property type="entry name" value="PDDEXK_AddAB-type"/>
</dbReference>